<name>A0AAD5XV50_9FUNG</name>
<dbReference type="AlphaFoldDB" id="A0AAD5XV50"/>
<keyword evidence="2" id="KW-1185">Reference proteome</keyword>
<evidence type="ECO:0000313" key="2">
    <source>
        <dbReference type="Proteomes" id="UP001211065"/>
    </source>
</evidence>
<comment type="caution">
    <text evidence="1">The sequence shown here is derived from an EMBL/GenBank/DDBJ whole genome shotgun (WGS) entry which is preliminary data.</text>
</comment>
<protein>
    <submittedName>
        <fullName evidence="1">Uncharacterized protein</fullName>
    </submittedName>
</protein>
<evidence type="ECO:0000313" key="1">
    <source>
        <dbReference type="EMBL" id="KAJ3204269.1"/>
    </source>
</evidence>
<gene>
    <name evidence="1" type="ORF">HK099_001205</name>
</gene>
<proteinExistence type="predicted"/>
<dbReference type="EMBL" id="JADGJW010001319">
    <property type="protein sequence ID" value="KAJ3204269.1"/>
    <property type="molecule type" value="Genomic_DNA"/>
</dbReference>
<organism evidence="1 2">
    <name type="scientific">Clydaea vesicula</name>
    <dbReference type="NCBI Taxonomy" id="447962"/>
    <lineage>
        <taxon>Eukaryota</taxon>
        <taxon>Fungi</taxon>
        <taxon>Fungi incertae sedis</taxon>
        <taxon>Chytridiomycota</taxon>
        <taxon>Chytridiomycota incertae sedis</taxon>
        <taxon>Chytridiomycetes</taxon>
        <taxon>Lobulomycetales</taxon>
        <taxon>Lobulomycetaceae</taxon>
        <taxon>Clydaea</taxon>
    </lineage>
</organism>
<accession>A0AAD5XV50</accession>
<reference evidence="1" key="1">
    <citation type="submission" date="2020-05" db="EMBL/GenBank/DDBJ databases">
        <title>Phylogenomic resolution of chytrid fungi.</title>
        <authorList>
            <person name="Stajich J.E."/>
            <person name="Amses K."/>
            <person name="Simmons R."/>
            <person name="Seto K."/>
            <person name="Myers J."/>
            <person name="Bonds A."/>
            <person name="Quandt C.A."/>
            <person name="Barry K."/>
            <person name="Liu P."/>
            <person name="Grigoriev I."/>
            <person name="Longcore J.E."/>
            <person name="James T.Y."/>
        </authorList>
    </citation>
    <scope>NUCLEOTIDE SEQUENCE</scope>
    <source>
        <strain evidence="1">JEL0476</strain>
    </source>
</reference>
<dbReference type="Proteomes" id="UP001211065">
    <property type="component" value="Unassembled WGS sequence"/>
</dbReference>
<sequence>MRIEGFAHILVDPIAETLTGHFIQLEGNSRFTWGLKAEKSLQVPKLHECCTSMNLSPVFWNVTLFHYDNNKTFTFENIQQNVNLGDNISLTSEFDEWVVNSNLEKEKRDFFFDFIAETLKVDEDAKVHVKKYNLDPQNLLSNNNDILVVIGKMKVEKFYV</sequence>